<dbReference type="EMBL" id="CP144745">
    <property type="protein sequence ID" value="WVZ50380.1"/>
    <property type="molecule type" value="Genomic_DNA"/>
</dbReference>
<proteinExistence type="predicted"/>
<feature type="compositionally biased region" description="Basic residues" evidence="1">
    <location>
        <begin position="58"/>
        <end position="72"/>
    </location>
</feature>
<feature type="region of interest" description="Disordered" evidence="1">
    <location>
        <begin position="58"/>
        <end position="141"/>
    </location>
</feature>
<protein>
    <submittedName>
        <fullName evidence="2">Uncharacterized protein</fullName>
    </submittedName>
</protein>
<feature type="non-terminal residue" evidence="2">
    <location>
        <position position="1"/>
    </location>
</feature>
<feature type="compositionally biased region" description="Polar residues" evidence="1">
    <location>
        <begin position="130"/>
        <end position="140"/>
    </location>
</feature>
<sequence>GLRASSISTSPCRSRRREGDCAGTLRPATALWWLFLGGSGSWRRKRWRLSGRVVLRGRRPRSPSRQLGRRSTRPASQRTNSAATAPGRHPRAPRAPNTHAVRGQPTNTSGAPFDNNDAATEDDVEELASSGGTYNGSQMSGEGYQAVVDGLLARRKLVYSRGQVKNQIGMLKSTHAFWRYLQVYTGLGRRPDGSIDADHEFWETHTEKKPYLKKLLTGPPGNEDLSHQ</sequence>
<gene>
    <name evidence="2" type="ORF">U9M48_001638</name>
</gene>
<evidence type="ECO:0000313" key="3">
    <source>
        <dbReference type="Proteomes" id="UP001341281"/>
    </source>
</evidence>
<feature type="non-terminal residue" evidence="2">
    <location>
        <position position="228"/>
    </location>
</feature>
<reference evidence="2 3" key="1">
    <citation type="submission" date="2024-02" db="EMBL/GenBank/DDBJ databases">
        <title>High-quality chromosome-scale genome assembly of Pensacola bahiagrass (Paspalum notatum Flugge var. saurae).</title>
        <authorList>
            <person name="Vega J.M."/>
            <person name="Podio M."/>
            <person name="Orjuela J."/>
            <person name="Siena L.A."/>
            <person name="Pessino S.C."/>
            <person name="Combes M.C."/>
            <person name="Mariac C."/>
            <person name="Albertini E."/>
            <person name="Pupilli F."/>
            <person name="Ortiz J.P.A."/>
            <person name="Leblanc O."/>
        </authorList>
    </citation>
    <scope>NUCLEOTIDE SEQUENCE [LARGE SCALE GENOMIC DNA]</scope>
    <source>
        <strain evidence="2">R1</strain>
        <tissue evidence="2">Leaf</tissue>
    </source>
</reference>
<feature type="compositionally biased region" description="Polar residues" evidence="1">
    <location>
        <begin position="1"/>
        <end position="12"/>
    </location>
</feature>
<evidence type="ECO:0000313" key="2">
    <source>
        <dbReference type="EMBL" id="WVZ50380.1"/>
    </source>
</evidence>
<dbReference type="Proteomes" id="UP001341281">
    <property type="component" value="Chromosome 01"/>
</dbReference>
<name>A0AAQ3PF43_PASNO</name>
<dbReference type="AlphaFoldDB" id="A0AAQ3PF43"/>
<keyword evidence="3" id="KW-1185">Reference proteome</keyword>
<accession>A0AAQ3PF43</accession>
<organism evidence="2 3">
    <name type="scientific">Paspalum notatum var. saurae</name>
    <dbReference type="NCBI Taxonomy" id="547442"/>
    <lineage>
        <taxon>Eukaryota</taxon>
        <taxon>Viridiplantae</taxon>
        <taxon>Streptophyta</taxon>
        <taxon>Embryophyta</taxon>
        <taxon>Tracheophyta</taxon>
        <taxon>Spermatophyta</taxon>
        <taxon>Magnoliopsida</taxon>
        <taxon>Liliopsida</taxon>
        <taxon>Poales</taxon>
        <taxon>Poaceae</taxon>
        <taxon>PACMAD clade</taxon>
        <taxon>Panicoideae</taxon>
        <taxon>Andropogonodae</taxon>
        <taxon>Paspaleae</taxon>
        <taxon>Paspalinae</taxon>
        <taxon>Paspalum</taxon>
    </lineage>
</organism>
<feature type="region of interest" description="Disordered" evidence="1">
    <location>
        <begin position="1"/>
        <end position="21"/>
    </location>
</feature>
<dbReference type="PANTHER" id="PTHR47069">
    <property type="match status" value="1"/>
</dbReference>
<evidence type="ECO:0000256" key="1">
    <source>
        <dbReference type="SAM" id="MobiDB-lite"/>
    </source>
</evidence>
<dbReference type="PANTHER" id="PTHR47069:SF12">
    <property type="entry name" value="OS01G0545800 PROTEIN"/>
    <property type="match status" value="1"/>
</dbReference>